<dbReference type="OrthoDB" id="7188532at2"/>
<accession>A0A2N5DLB9</accession>
<protein>
    <submittedName>
        <fullName evidence="1">Uncharacterized protein</fullName>
    </submittedName>
</protein>
<evidence type="ECO:0000313" key="2">
    <source>
        <dbReference type="Proteomes" id="UP000234479"/>
    </source>
</evidence>
<dbReference type="AlphaFoldDB" id="A0A2N5DLB9"/>
<dbReference type="EMBL" id="PJRS01000017">
    <property type="protein sequence ID" value="PLR26861.1"/>
    <property type="molecule type" value="Genomic_DNA"/>
</dbReference>
<dbReference type="Proteomes" id="UP000234479">
    <property type="component" value="Unassembled WGS sequence"/>
</dbReference>
<name>A0A2N5DLB9_9CAUL</name>
<reference evidence="1 2" key="1">
    <citation type="submission" date="2017-12" db="EMBL/GenBank/DDBJ databases">
        <title>The genome sequence of Caulobacter sp. 410.</title>
        <authorList>
            <person name="Gao J."/>
            <person name="Mao X."/>
            <person name="Sun J."/>
        </authorList>
    </citation>
    <scope>NUCLEOTIDE SEQUENCE [LARGE SCALE GENOMIC DNA]</scope>
    <source>
        <strain evidence="1 2">410</strain>
    </source>
</reference>
<gene>
    <name evidence="1" type="ORF">SGCZBJ_08870</name>
</gene>
<comment type="caution">
    <text evidence="1">The sequence shown here is derived from an EMBL/GenBank/DDBJ whole genome shotgun (WGS) entry which is preliminary data.</text>
</comment>
<keyword evidence="2" id="KW-1185">Reference proteome</keyword>
<proteinExistence type="predicted"/>
<organism evidence="1 2">
    <name type="scientific">Caulobacter zeae</name>
    <dbReference type="NCBI Taxonomy" id="2055137"/>
    <lineage>
        <taxon>Bacteria</taxon>
        <taxon>Pseudomonadati</taxon>
        <taxon>Pseudomonadota</taxon>
        <taxon>Alphaproteobacteria</taxon>
        <taxon>Caulobacterales</taxon>
        <taxon>Caulobacteraceae</taxon>
        <taxon>Caulobacter</taxon>
    </lineage>
</organism>
<sequence>MVLSVGDRLFREPGSLSERSQLVLSLIPTGPEWLAWAISDRSAHFAFPDEEALLTELPNLHGSALVLLPALGLLARPAQLITLEIDALNDLLAAEQTRTEEALAKARAVLAGLGLLTQDDLVAGWSLLTRLGVAGAPVFQVMDYPAHEAVLALVEVLNHVDVELAREAAAFALTVSSSPAEFADHVEIYVTLADKREAPAARATRIAAVLRALKVRLFGYLGALQVTESNAAPVVGLAVSQLMMRGGFLGFTRLSLAAREVVAVGKPMEPDAVDAAVRACVEPVPSLLASNLWPMKQGLLRQDGAVEFPIEDQGRRLVILLDAGGTVSLDRARLAA</sequence>
<evidence type="ECO:0000313" key="1">
    <source>
        <dbReference type="EMBL" id="PLR26861.1"/>
    </source>
</evidence>